<evidence type="ECO:0000256" key="1">
    <source>
        <dbReference type="SAM" id="MobiDB-lite"/>
    </source>
</evidence>
<gene>
    <name evidence="2" type="ORF">BGZ97_002617</name>
</gene>
<dbReference type="Gene3D" id="3.80.10.10">
    <property type="entry name" value="Ribonuclease Inhibitor"/>
    <property type="match status" value="1"/>
</dbReference>
<dbReference type="EMBL" id="JAAAIN010001584">
    <property type="protein sequence ID" value="KAG0301793.1"/>
    <property type="molecule type" value="Genomic_DNA"/>
</dbReference>
<evidence type="ECO:0000313" key="3">
    <source>
        <dbReference type="Proteomes" id="UP000823405"/>
    </source>
</evidence>
<protein>
    <recommendedName>
        <fullName evidence="4">F-box domain-containing protein</fullName>
    </recommendedName>
</protein>
<dbReference type="Proteomes" id="UP000823405">
    <property type="component" value="Unassembled WGS sequence"/>
</dbReference>
<feature type="region of interest" description="Disordered" evidence="1">
    <location>
        <begin position="66"/>
        <end position="92"/>
    </location>
</feature>
<proteinExistence type="predicted"/>
<accession>A0A9P6UH66</accession>
<evidence type="ECO:0000313" key="2">
    <source>
        <dbReference type="EMBL" id="KAG0301793.1"/>
    </source>
</evidence>
<organism evidence="2 3">
    <name type="scientific">Linnemannia gamsii</name>
    <dbReference type="NCBI Taxonomy" id="64522"/>
    <lineage>
        <taxon>Eukaryota</taxon>
        <taxon>Fungi</taxon>
        <taxon>Fungi incertae sedis</taxon>
        <taxon>Mucoromycota</taxon>
        <taxon>Mortierellomycotina</taxon>
        <taxon>Mortierellomycetes</taxon>
        <taxon>Mortierellales</taxon>
        <taxon>Mortierellaceae</taxon>
        <taxon>Linnemannia</taxon>
    </lineage>
</organism>
<feature type="compositionally biased region" description="Polar residues" evidence="1">
    <location>
        <begin position="81"/>
        <end position="92"/>
    </location>
</feature>
<dbReference type="SUPFAM" id="SSF52047">
    <property type="entry name" value="RNI-like"/>
    <property type="match status" value="1"/>
</dbReference>
<name>A0A9P6UH66_9FUNG</name>
<comment type="caution">
    <text evidence="2">The sequence shown here is derived from an EMBL/GenBank/DDBJ whole genome shotgun (WGS) entry which is preliminary data.</text>
</comment>
<dbReference type="OrthoDB" id="2396061at2759"/>
<dbReference type="AlphaFoldDB" id="A0A9P6UH66"/>
<evidence type="ECO:0008006" key="4">
    <source>
        <dbReference type="Google" id="ProtNLM"/>
    </source>
</evidence>
<sequence length="573" mass="66103">MFDIPELDEKVCLQLHRHSVLQCAKVNKKWRRIFTPYIWRDLSGYRSIRDSKAFCKMILHDYLEEHERQQQQQPPKENPRLEQSTQKRSSPPLSLLAKYGACIRLIPENPSSLLNDLTNGISYLSKEQPIDLTPQDLFRHLLKHCTALDVPHLRLKGSCLQSNHLLETVADFIVPLAHRMVIGSGPVESWKLKHLLTRCSSKLKELTLDTVIIGPKDGKGDEEESDEEEVINTGAQPRYLRLDFCEDALESKAFWSWLWKRSMHVERLEVLSTYGMVHNLAEGMLSHMSNLDKIELGSETFAFRDEDGYDAYCMEQEDEHVATLLSSCRKGWKAVQIRSGAFFGDAAWNSLVNHFFTLEEMVVLGGVSIGGNQLRRILSSCPNLHTLITIDDGTYFNSDDFSVDMYAEQFVDLDHATLSLNPWACERSLKVLKVLVIRVSDRPNRYRYSAPQSLVYKRLARFTNLETLWLGHDPHIEVERHPSISVEPQDDRLQMSLESGLDMLQGLTALQELGVSNMETLIGWKELQWMTQHWPRLCIIRGMDEKGRDKEAAQWLQDHHSGIKLQAEWRKKR</sequence>
<reference evidence="2" key="1">
    <citation type="journal article" date="2020" name="Fungal Divers.">
        <title>Resolving the Mortierellaceae phylogeny through synthesis of multi-gene phylogenetics and phylogenomics.</title>
        <authorList>
            <person name="Vandepol N."/>
            <person name="Liber J."/>
            <person name="Desiro A."/>
            <person name="Na H."/>
            <person name="Kennedy M."/>
            <person name="Barry K."/>
            <person name="Grigoriev I.V."/>
            <person name="Miller A.N."/>
            <person name="O'Donnell K."/>
            <person name="Stajich J.E."/>
            <person name="Bonito G."/>
        </authorList>
    </citation>
    <scope>NUCLEOTIDE SEQUENCE</scope>
    <source>
        <strain evidence="2">NVP60</strain>
    </source>
</reference>
<keyword evidence="3" id="KW-1185">Reference proteome</keyword>
<dbReference type="InterPro" id="IPR032675">
    <property type="entry name" value="LRR_dom_sf"/>
</dbReference>